<dbReference type="SUPFAM" id="SSF57701">
    <property type="entry name" value="Zn2/Cys6 DNA-binding domain"/>
    <property type="match status" value="1"/>
</dbReference>
<dbReference type="EMBL" id="ML735223">
    <property type="protein sequence ID" value="KAE8394465.1"/>
    <property type="molecule type" value="Genomic_DNA"/>
</dbReference>
<keyword evidence="2" id="KW-0238">DNA-binding</keyword>
<keyword evidence="3" id="KW-0804">Transcription</keyword>
<dbReference type="PROSITE" id="PS00463">
    <property type="entry name" value="ZN2_CY6_FUNGAL_1"/>
    <property type="match status" value="1"/>
</dbReference>
<name>A0A5N7CK33_PETAA</name>
<dbReference type="InterPro" id="IPR001138">
    <property type="entry name" value="Zn2Cys6_DnaBD"/>
</dbReference>
<organism evidence="6">
    <name type="scientific">Petromyces alliaceus</name>
    <name type="common">Aspergillus alliaceus</name>
    <dbReference type="NCBI Taxonomy" id="209559"/>
    <lineage>
        <taxon>Eukaryota</taxon>
        <taxon>Fungi</taxon>
        <taxon>Dikarya</taxon>
        <taxon>Ascomycota</taxon>
        <taxon>Pezizomycotina</taxon>
        <taxon>Eurotiomycetes</taxon>
        <taxon>Eurotiomycetidae</taxon>
        <taxon>Eurotiales</taxon>
        <taxon>Aspergillaceae</taxon>
        <taxon>Aspergillus</taxon>
        <taxon>Aspergillus subgen. Circumdati</taxon>
    </lineage>
</organism>
<dbReference type="GO" id="GO:0009893">
    <property type="term" value="P:positive regulation of metabolic process"/>
    <property type="evidence" value="ECO:0007669"/>
    <property type="project" value="UniProtKB-ARBA"/>
</dbReference>
<dbReference type="PANTHER" id="PTHR47657:SF15">
    <property type="entry name" value="ZN(II)2CYS6 TRANSCRIPTION FACTOR (EUROFUNG)"/>
    <property type="match status" value="1"/>
</dbReference>
<dbReference type="Gene3D" id="4.10.240.10">
    <property type="entry name" value="Zn(2)-C6 fungal-type DNA-binding domain"/>
    <property type="match status" value="1"/>
</dbReference>
<dbReference type="CDD" id="cd00067">
    <property type="entry name" value="GAL4"/>
    <property type="match status" value="1"/>
</dbReference>
<dbReference type="OrthoDB" id="416217at2759"/>
<gene>
    <name evidence="6" type="ORF">BDV23DRAFT_179617</name>
</gene>
<dbReference type="Pfam" id="PF11951">
    <property type="entry name" value="Fungal_trans_2"/>
    <property type="match status" value="1"/>
</dbReference>
<dbReference type="Proteomes" id="UP000326877">
    <property type="component" value="Unassembled WGS sequence"/>
</dbReference>
<dbReference type="SMART" id="SM00066">
    <property type="entry name" value="GAL4"/>
    <property type="match status" value="1"/>
</dbReference>
<evidence type="ECO:0000256" key="4">
    <source>
        <dbReference type="ARBA" id="ARBA00023242"/>
    </source>
</evidence>
<keyword evidence="1" id="KW-0805">Transcription regulation</keyword>
<dbReference type="GO" id="GO:0000981">
    <property type="term" value="F:DNA-binding transcription factor activity, RNA polymerase II-specific"/>
    <property type="evidence" value="ECO:0007669"/>
    <property type="project" value="InterPro"/>
</dbReference>
<evidence type="ECO:0000256" key="1">
    <source>
        <dbReference type="ARBA" id="ARBA00023015"/>
    </source>
</evidence>
<protein>
    <recommendedName>
        <fullName evidence="5">Zn(2)-C6 fungal-type domain-containing protein</fullName>
    </recommendedName>
</protein>
<evidence type="ECO:0000313" key="6">
    <source>
        <dbReference type="EMBL" id="KAE8394465.1"/>
    </source>
</evidence>
<evidence type="ECO:0000256" key="2">
    <source>
        <dbReference type="ARBA" id="ARBA00023125"/>
    </source>
</evidence>
<dbReference type="InterPro" id="IPR052400">
    <property type="entry name" value="Zn2-C6_fungal_TF"/>
</dbReference>
<sequence length="463" mass="51773">MSTEQFQRVLDTANELDTQICELGQSVFQLPVFLNEQKLYHARRPHKKSRAGCITCKKRRVKCDESKPSCTRCQRYGALCSYPPVASGKANVAAAISKPDSVMSSLSLSDLTSRIEDILKSDQGFKASLIEPNSAHPISVLAFQHFINSSTQTVGNPSIRAVMKSDMIRVSFTVSPSPFLNLTRTGADEGMPSQSPYLMYTILAVGTLHLNRISPDNKMRRFAETYFWQRAIKLYQAALTSKVTRQNVDSLLSTCMFMGLITLCPEDMKPTDSWVLSDKPDAMNWLCLQSGLRCIINLAGSYVDSSIWGSAFQQAHKEEIQLYEQGIQVGRDGLDPDLADLCGVDEFTSAKTNPYYEPLRLLAAIFGLERNFKNSAQCATFMGRLETDFLALLRIKDPAALLILVQWMGLMCTLSHWQPWSEGRLRCEAIAICMYLEHSPDPRVLRLLEFPASACGYPLLNDS</sequence>
<evidence type="ECO:0000256" key="3">
    <source>
        <dbReference type="ARBA" id="ARBA00023163"/>
    </source>
</evidence>
<dbReference type="PROSITE" id="PS50048">
    <property type="entry name" value="ZN2_CY6_FUNGAL_2"/>
    <property type="match status" value="1"/>
</dbReference>
<dbReference type="InterPro" id="IPR021858">
    <property type="entry name" value="Fun_TF"/>
</dbReference>
<evidence type="ECO:0000259" key="5">
    <source>
        <dbReference type="PROSITE" id="PS50048"/>
    </source>
</evidence>
<keyword evidence="4" id="KW-0539">Nucleus</keyword>
<dbReference type="PANTHER" id="PTHR47657">
    <property type="entry name" value="STEROL REGULATORY ELEMENT-BINDING PROTEIN ECM22"/>
    <property type="match status" value="1"/>
</dbReference>
<dbReference type="Pfam" id="PF00172">
    <property type="entry name" value="Zn_clus"/>
    <property type="match status" value="1"/>
</dbReference>
<dbReference type="InterPro" id="IPR036864">
    <property type="entry name" value="Zn2-C6_fun-type_DNA-bd_sf"/>
</dbReference>
<reference evidence="6" key="1">
    <citation type="submission" date="2019-04" db="EMBL/GenBank/DDBJ databases">
        <title>Friends and foes A comparative genomics studyof 23 Aspergillus species from section Flavi.</title>
        <authorList>
            <consortium name="DOE Joint Genome Institute"/>
            <person name="Kjaerbolling I."/>
            <person name="Vesth T."/>
            <person name="Frisvad J.C."/>
            <person name="Nybo J.L."/>
            <person name="Theobald S."/>
            <person name="Kildgaard S."/>
            <person name="Isbrandt T."/>
            <person name="Kuo A."/>
            <person name="Sato A."/>
            <person name="Lyhne E.K."/>
            <person name="Kogle M.E."/>
            <person name="Wiebenga A."/>
            <person name="Kun R.S."/>
            <person name="Lubbers R.J."/>
            <person name="Makela M.R."/>
            <person name="Barry K."/>
            <person name="Chovatia M."/>
            <person name="Clum A."/>
            <person name="Daum C."/>
            <person name="Haridas S."/>
            <person name="He G."/>
            <person name="LaButti K."/>
            <person name="Lipzen A."/>
            <person name="Mondo S."/>
            <person name="Riley R."/>
            <person name="Salamov A."/>
            <person name="Simmons B.A."/>
            <person name="Magnuson J.K."/>
            <person name="Henrissat B."/>
            <person name="Mortensen U.H."/>
            <person name="Larsen T.O."/>
            <person name="Devries R.P."/>
            <person name="Grigoriev I.V."/>
            <person name="Machida M."/>
            <person name="Baker S.E."/>
            <person name="Andersen M.R."/>
        </authorList>
    </citation>
    <scope>NUCLEOTIDE SEQUENCE [LARGE SCALE GENOMIC DNA]</scope>
    <source>
        <strain evidence="6">IBT 14317</strain>
    </source>
</reference>
<accession>A0A5N7CK33</accession>
<dbReference type="AlphaFoldDB" id="A0A5N7CK33"/>
<dbReference type="GO" id="GO:0003677">
    <property type="term" value="F:DNA binding"/>
    <property type="evidence" value="ECO:0007669"/>
    <property type="project" value="UniProtKB-KW"/>
</dbReference>
<dbReference type="GO" id="GO:0008270">
    <property type="term" value="F:zinc ion binding"/>
    <property type="evidence" value="ECO:0007669"/>
    <property type="project" value="InterPro"/>
</dbReference>
<proteinExistence type="predicted"/>
<feature type="domain" description="Zn(2)-C6 fungal-type" evidence="5">
    <location>
        <begin position="52"/>
        <end position="82"/>
    </location>
</feature>